<evidence type="ECO:0000256" key="5">
    <source>
        <dbReference type="ARBA" id="ARBA00022490"/>
    </source>
</evidence>
<organism evidence="10 11">
    <name type="scientific">Strigamia maritima</name>
    <name type="common">European centipede</name>
    <name type="synonym">Geophilus maritimus</name>
    <dbReference type="NCBI Taxonomy" id="126957"/>
    <lineage>
        <taxon>Eukaryota</taxon>
        <taxon>Metazoa</taxon>
        <taxon>Ecdysozoa</taxon>
        <taxon>Arthropoda</taxon>
        <taxon>Myriapoda</taxon>
        <taxon>Chilopoda</taxon>
        <taxon>Pleurostigmophora</taxon>
        <taxon>Geophilomorpha</taxon>
        <taxon>Linotaeniidae</taxon>
        <taxon>Strigamia</taxon>
    </lineage>
</organism>
<dbReference type="GO" id="GO:0006606">
    <property type="term" value="P:protein import into nucleus"/>
    <property type="evidence" value="ECO:0007669"/>
    <property type="project" value="TreeGrafter"/>
</dbReference>
<dbReference type="SMART" id="SM00913">
    <property type="entry name" value="IBN_N"/>
    <property type="match status" value="1"/>
</dbReference>
<dbReference type="eggNOG" id="KOG1991">
    <property type="taxonomic scope" value="Eukaryota"/>
</dbReference>
<dbReference type="Pfam" id="PF03810">
    <property type="entry name" value="IBN_N"/>
    <property type="match status" value="1"/>
</dbReference>
<feature type="region of interest" description="Disordered" evidence="8">
    <location>
        <begin position="928"/>
        <end position="959"/>
    </location>
</feature>
<evidence type="ECO:0000256" key="8">
    <source>
        <dbReference type="SAM" id="MobiDB-lite"/>
    </source>
</evidence>
<dbReference type="GO" id="GO:0031267">
    <property type="term" value="F:small GTPase binding"/>
    <property type="evidence" value="ECO:0007669"/>
    <property type="project" value="InterPro"/>
</dbReference>
<evidence type="ECO:0000256" key="6">
    <source>
        <dbReference type="ARBA" id="ARBA00022927"/>
    </source>
</evidence>
<evidence type="ECO:0000256" key="1">
    <source>
        <dbReference type="ARBA" id="ARBA00004123"/>
    </source>
</evidence>
<dbReference type="AlphaFoldDB" id="T1J129"/>
<evidence type="ECO:0000256" key="3">
    <source>
        <dbReference type="ARBA" id="ARBA00007991"/>
    </source>
</evidence>
<dbReference type="InterPro" id="IPR001494">
    <property type="entry name" value="Importin-beta_N"/>
</dbReference>
<dbReference type="FunFam" id="1.25.10.10:FF:000813">
    <property type="entry name" value="D-Importin 7/RanBP7"/>
    <property type="match status" value="1"/>
</dbReference>
<dbReference type="PROSITE" id="PS50166">
    <property type="entry name" value="IMPORTIN_B_NT"/>
    <property type="match status" value="1"/>
</dbReference>
<evidence type="ECO:0000259" key="9">
    <source>
        <dbReference type="PROSITE" id="PS50166"/>
    </source>
</evidence>
<dbReference type="GO" id="GO:0005635">
    <property type="term" value="C:nuclear envelope"/>
    <property type="evidence" value="ECO:0007669"/>
    <property type="project" value="TreeGrafter"/>
</dbReference>
<dbReference type="STRING" id="126957.T1J129"/>
<reference evidence="11" key="1">
    <citation type="submission" date="2011-05" db="EMBL/GenBank/DDBJ databases">
        <authorList>
            <person name="Richards S.R."/>
            <person name="Qu J."/>
            <person name="Jiang H."/>
            <person name="Jhangiani S.N."/>
            <person name="Agravi P."/>
            <person name="Goodspeed R."/>
            <person name="Gross S."/>
            <person name="Mandapat C."/>
            <person name="Jackson L."/>
            <person name="Mathew T."/>
            <person name="Pu L."/>
            <person name="Thornton R."/>
            <person name="Saada N."/>
            <person name="Wilczek-Boney K.B."/>
            <person name="Lee S."/>
            <person name="Kovar C."/>
            <person name="Wu Y."/>
            <person name="Scherer S.E."/>
            <person name="Worley K.C."/>
            <person name="Muzny D.M."/>
            <person name="Gibbs R."/>
        </authorList>
    </citation>
    <scope>NUCLEOTIDE SEQUENCE</scope>
    <source>
        <strain evidence="11">Brora</strain>
    </source>
</reference>
<feature type="domain" description="Importin N-terminal" evidence="9">
    <location>
        <begin position="22"/>
        <end position="101"/>
    </location>
</feature>
<accession>T1J129</accession>
<dbReference type="PANTHER" id="PTHR10997">
    <property type="entry name" value="IMPORTIN-7, 8, 11"/>
    <property type="match status" value="1"/>
</dbReference>
<dbReference type="PhylomeDB" id="T1J129"/>
<comment type="similarity">
    <text evidence="3">Belongs to the importin beta family.</text>
</comment>
<dbReference type="EMBL" id="JH431752">
    <property type="status" value="NOT_ANNOTATED_CDS"/>
    <property type="molecule type" value="Genomic_DNA"/>
</dbReference>
<evidence type="ECO:0000256" key="7">
    <source>
        <dbReference type="ARBA" id="ARBA00023242"/>
    </source>
</evidence>
<keyword evidence="4" id="KW-0813">Transport</keyword>
<proteinExistence type="inferred from homology"/>
<dbReference type="InterPro" id="IPR058669">
    <property type="entry name" value="TPR_IPO7/11-like"/>
</dbReference>
<dbReference type="OMA" id="WVAKTSW"/>
<dbReference type="HOGENOM" id="CLU_004196_1_1_1"/>
<dbReference type="SUPFAM" id="SSF48371">
    <property type="entry name" value="ARM repeat"/>
    <property type="match status" value="1"/>
</dbReference>
<evidence type="ECO:0000256" key="4">
    <source>
        <dbReference type="ARBA" id="ARBA00022448"/>
    </source>
</evidence>
<reference evidence="10" key="2">
    <citation type="submission" date="2015-02" db="UniProtKB">
        <authorList>
            <consortium name="EnsemblMetazoa"/>
        </authorList>
    </citation>
    <scope>IDENTIFICATION</scope>
</reference>
<dbReference type="GO" id="GO:0005829">
    <property type="term" value="C:cytosol"/>
    <property type="evidence" value="ECO:0007669"/>
    <property type="project" value="TreeGrafter"/>
</dbReference>
<comment type="subcellular location">
    <subcellularLocation>
        <location evidence="2">Cytoplasm</location>
    </subcellularLocation>
    <subcellularLocation>
        <location evidence="1">Nucleus</location>
    </subcellularLocation>
</comment>
<feature type="compositionally biased region" description="Acidic residues" evidence="8">
    <location>
        <begin position="938"/>
        <end position="954"/>
    </location>
</feature>
<sequence length="1049" mass="120137">METRKLIELLRATIDPNQQKQAEDHLNQVHKIIGFAPSLLQALMLNDVEMPVRQAGGIYLKNLINQSWQERECDSGQPMPFSIHEQDRAMIRDAIVDAVVHAPDLIRVQLGLCVSTIIKHDFPARWTGIVDKVSIYLQNPDTACWMGALVCLYQLVKNYEYKKPEERGPLSEAMNLLLPLMQQRGEHLLSDQSEFAVTLLKQVLKVYFAMVQYSLPLDLITKETFQRWMEIITTVADRPIPELTIQVDEDERQELVWWKCKKWAVHILTRIFERYGSPGYVGQEYKEFSEWYLKNFSAGVIAVLLKVLDHYRHGIYVSPRVLQLTLNYLNQAVNHAFTWKFLKMHMEAVVREVLFPIMCYTEQDAQMWVNDPHEYIRLKFGEKFGVDIFEDILSPVTAAQTLLHSAVKKRKDMLLKTMSFVMGILNNPTPDLRQKDGALHMIGTLADILLKKQFYKEQLEVMLVTHVYPEFNSSEGYMRARACWTLHHFSDIRFQNEQNLLQASHFTQRCLLTDKDLPVKVEAAVALQMLISNQDKAQRDLKTNVKPIAFELLKIIRETENDDLTNVMQKLVCTYTEELTPIAVEMTQHLATTFSQVLDSEEGSDEKAITAMGLLNTIETILTVMEQYKDVMIQLEAIVNNVVGLILTQSVMEFYDEALSLVYSLTCKNISAAMWQVFDMLFKMFVKDGFEYFTDMMPALHNYITVDTAAFLSDEKNLFAIYNMCKAVLTSSDAGEDPECHAAKLLEVVLLQCKGSANQCVPSFVELVLERLTREVKTSELRTMCLQVVIAALYCDPQFLLGTLDKMRLPNQTEAITSQFIKQWIHDTDCFLGLHDRKLCVLGLCTLLNMPSGGHTAVNEVASQLIPSLILLFDGLKRAYANRALIEEESEEDDEEYDPEVLASDEDDVDDEGDEYLEHLTEKVQTANSPFPVRASLQEDEDDDDDAEDTEETALESYQTPLDMEDCLVDEYVIFKEIIQRIQLSDPSWHAMLTAHLTPEQQKNMQEVFLLADQRKAAAESKQIEKRGGYVFQNQTVPSSFNFGGSFNS</sequence>
<dbReference type="Gene3D" id="1.25.10.10">
    <property type="entry name" value="Leucine-rich Repeat Variant"/>
    <property type="match status" value="1"/>
</dbReference>
<keyword evidence="6" id="KW-0653">Protein transport</keyword>
<name>T1J129_STRMM</name>
<dbReference type="InterPro" id="IPR011989">
    <property type="entry name" value="ARM-like"/>
</dbReference>
<keyword evidence="7" id="KW-0539">Nucleus</keyword>
<dbReference type="Pfam" id="PF25758">
    <property type="entry name" value="TPR_IPO11"/>
    <property type="match status" value="1"/>
</dbReference>
<dbReference type="EnsemblMetazoa" id="SMAR007245-RA">
    <property type="protein sequence ID" value="SMAR007245-PA"/>
    <property type="gene ID" value="SMAR007245"/>
</dbReference>
<protein>
    <recommendedName>
        <fullName evidence="9">Importin N-terminal domain-containing protein</fullName>
    </recommendedName>
</protein>
<keyword evidence="5" id="KW-0963">Cytoplasm</keyword>
<keyword evidence="11" id="KW-1185">Reference proteome</keyword>
<dbReference type="PANTHER" id="PTHR10997:SF18">
    <property type="entry name" value="D-IMPORTIN 7_RANBP7"/>
    <property type="match status" value="1"/>
</dbReference>
<evidence type="ECO:0000256" key="2">
    <source>
        <dbReference type="ARBA" id="ARBA00004496"/>
    </source>
</evidence>
<dbReference type="Proteomes" id="UP000014500">
    <property type="component" value="Unassembled WGS sequence"/>
</dbReference>
<feature type="region of interest" description="Disordered" evidence="8">
    <location>
        <begin position="887"/>
        <end position="911"/>
    </location>
</feature>
<evidence type="ECO:0000313" key="10">
    <source>
        <dbReference type="EnsemblMetazoa" id="SMAR007245-PA"/>
    </source>
</evidence>
<dbReference type="InterPro" id="IPR016024">
    <property type="entry name" value="ARM-type_fold"/>
</dbReference>
<evidence type="ECO:0000313" key="11">
    <source>
        <dbReference type="Proteomes" id="UP000014500"/>
    </source>
</evidence>